<gene>
    <name evidence="1" type="ORF">NLS_LOCUS2472</name>
</gene>
<name>A0A3P6SER5_LITSI</name>
<proteinExistence type="predicted"/>
<evidence type="ECO:0000313" key="2">
    <source>
        <dbReference type="Proteomes" id="UP000277928"/>
    </source>
</evidence>
<dbReference type="EMBL" id="UYRX01000114">
    <property type="protein sequence ID" value="VDK74432.1"/>
    <property type="molecule type" value="Genomic_DNA"/>
</dbReference>
<reference evidence="1 2" key="1">
    <citation type="submission" date="2018-08" db="EMBL/GenBank/DDBJ databases">
        <authorList>
            <person name="Laetsch R D."/>
            <person name="Stevens L."/>
            <person name="Kumar S."/>
            <person name="Blaxter L. M."/>
        </authorList>
    </citation>
    <scope>NUCLEOTIDE SEQUENCE [LARGE SCALE GENOMIC DNA]</scope>
</reference>
<dbReference type="OrthoDB" id="10487881at2759"/>
<sequence>SEGTIVIPGLNERRYYCSEFLPYASWNDSAKPLVTWKKLKAEELPVRHRFCKLTVSLHFQNNKAKSIQYKVKPDSEQTCKRAQCSHNLPKCLTDVLRAKIVLIQTTCCCVGDLCSTWTKNVGYGDLNLQSQYFSVFGEEIFFDDDNVITYAFDHKMIAVEGGVNNRHHLLCAIYQTYPLRDPYCYLKKDYESERSILQYYTCKCEIRTYWKSEKCDAKINSQLLLTSSNWSRPTCFFTSITRHRPIFTSGKEISLKEGSEEITTEVPICAVAITFSSSGLFYRLYKSRYSRSQEEVASKKRFFVTKRNNHTTYTILCKSNTTTPCNNVQNLVSHHLSYSIRFHSKTKKPQVYHKCVASSRAKTKTTKCSLSSGCFTFSYHNSHKILSGCVEKIPALVEFSPDLSPLAWCLQRTFSGGKYRCRAYNGITNVTASGILCCCYKDCFVMIDEEQGFNPFESV</sequence>
<keyword evidence="2" id="KW-1185">Reference proteome</keyword>
<accession>A0A3P6SER5</accession>
<organism evidence="1 2">
    <name type="scientific">Litomosoides sigmodontis</name>
    <name type="common">Filarial nematode worm</name>
    <dbReference type="NCBI Taxonomy" id="42156"/>
    <lineage>
        <taxon>Eukaryota</taxon>
        <taxon>Metazoa</taxon>
        <taxon>Ecdysozoa</taxon>
        <taxon>Nematoda</taxon>
        <taxon>Chromadorea</taxon>
        <taxon>Rhabditida</taxon>
        <taxon>Spirurina</taxon>
        <taxon>Spiruromorpha</taxon>
        <taxon>Filarioidea</taxon>
        <taxon>Onchocercidae</taxon>
        <taxon>Litomosoides</taxon>
    </lineage>
</organism>
<feature type="non-terminal residue" evidence="1">
    <location>
        <position position="1"/>
    </location>
</feature>
<dbReference type="AlphaFoldDB" id="A0A3P6SER5"/>
<dbReference type="OMA" id="PTCYEAY"/>
<protein>
    <submittedName>
        <fullName evidence="1">Uncharacterized protein</fullName>
    </submittedName>
</protein>
<dbReference type="Proteomes" id="UP000277928">
    <property type="component" value="Unassembled WGS sequence"/>
</dbReference>
<evidence type="ECO:0000313" key="1">
    <source>
        <dbReference type="EMBL" id="VDK74432.1"/>
    </source>
</evidence>